<reference evidence="6 7" key="1">
    <citation type="submission" date="2018-09" db="EMBL/GenBank/DDBJ databases">
        <authorList>
            <person name="Peiro R."/>
            <person name="Begona"/>
            <person name="Cbmso G."/>
            <person name="Lopez M."/>
            <person name="Gonzalez S."/>
        </authorList>
    </citation>
    <scope>NUCLEOTIDE SEQUENCE [LARGE SCALE GENOMIC DNA]</scope>
</reference>
<proteinExistence type="predicted"/>
<evidence type="ECO:0000259" key="5">
    <source>
        <dbReference type="PROSITE" id="PS51700"/>
    </source>
</evidence>
<sequence>MTSPYSSLLRTLHYATSRTLHNLDEVAALVEAAEKLSSSRYHRLASPWDLPKLLSSALRTQLNTRMCSSAAVASSVSTVSLCRVLATAWRLCPLVTLPLPSVADDDISPASVASLLSLTDEDVVRVGREMASLANAPGSSDAAESPACGTAIAVVTSLLLYWHMLSSEAQEATAKGEEMFRRVSTTVWRCLQQWTTANGCNEVRRRLLTTWVNTVLRRALQCTSGLCVVSAVTLLDTVAQSRTDLTMSMTFTSSGLSNSGLSESWVRLHLRVCQYVMEDMRTHQAAFSTEWSRSVAPVLTRAFAQEPSLLSPSFSNVVQFAEPLDASLGELMRVVHRVRRCALSSSAAAQAGEHASWVSANTLEPLLCLATLSQRLAATGVPVVSFTTAETYRTCVAPLIAVSLRWGLVAEACALLDWFTDALDDRGAQWQRRLHQILDGITLDAASSAPAATLTGSREREGGLPYIKCLEELQCTSSTALDVLATSHDIRQLRPVCDALLRHHPSEWATEVLQDSFASFFVLGGLTRLIDALLQARDAPLARFYVTLLGRLLPRCACPTQLEALLRLVHRLATVLTTTHLSAADYAAPGSRYGTALAGWRHLKITLEHVCAELFDCDDVGGAGHLGWPRQSTAGLAWDARKRLQGFCGHSITLSGVESADAAASAQVMSNYPAVTLGTLVELCYAPAGSQSEKEGQLWLRRTRVSTTCSSGAQHTQDQQLPNLVVRCPVGEALQACAAEMADVMSQNRAQLVRGIASAVGETGRCLDNQSSCELATGTSCRWKQAGNCAAAPTETNPQRQQRLKEVWWCERFELDSRIGRVAVSMQDALGAAHMLLLGDPSPSLSGQLQALAVRFASECMRLRGDSRCPPVDAMQRVTLQVLVAAPYLWRDKTQSRGKITCWYGPRNARSCMCCTQTVKRAQRTLLEAVTSLGQLVVTATAAAAESSSSYALASEPGRLEECWLGLLVDKAVQCVVEEMVPAVLDAYYRELMPDAATTAPSDGGECHHHHANLLLVSREHVYVVLDGELHALPWEALDVCQERSMSRVPSCDYLKFYSTDSSAVSLRRSFVYRDDEALQHSSSRLTDLIAKHSHWEVAYGETLQAAAAAARSDGNTIASPLMHRLLSQSKASSDRIDTFVYAGHKGGEHLVPRSALYDWIPAAAGVPPVLVLLMGCSSARMQASALYDCFGLPFAYLSAGVSCVLGCLWDVTDADIDRLTCRFLQVASQTMEDGKCITIGECLAVARRACKLHYLTSMATVFYGVNCYVEATREEDNRASA</sequence>
<evidence type="ECO:0000313" key="6">
    <source>
        <dbReference type="EMBL" id="SYZ65596.1"/>
    </source>
</evidence>
<dbReference type="PANTHER" id="PTHR12792">
    <property type="entry name" value="EXTRA SPINDLE POLES 1-RELATED"/>
    <property type="match status" value="1"/>
</dbReference>
<protein>
    <recommendedName>
        <fullName evidence="2">separase</fullName>
        <ecNumber evidence="2">3.4.22.49</ecNumber>
    </recommendedName>
</protein>
<dbReference type="GO" id="GO:0072686">
    <property type="term" value="C:mitotic spindle"/>
    <property type="evidence" value="ECO:0007669"/>
    <property type="project" value="TreeGrafter"/>
</dbReference>
<dbReference type="VEuPathDB" id="TriTrypDB:LbrM.20.5840"/>
<dbReference type="InterPro" id="IPR005314">
    <property type="entry name" value="Peptidase_C50"/>
</dbReference>
<evidence type="ECO:0000256" key="4">
    <source>
        <dbReference type="ARBA" id="ARBA00022829"/>
    </source>
</evidence>
<dbReference type="RefSeq" id="XP_003723132.1">
    <property type="nucleotide sequence ID" value="XM_003723084.1"/>
</dbReference>
<dbReference type="EMBL" id="LS997619">
    <property type="protein sequence ID" value="SYZ65596.1"/>
    <property type="molecule type" value="Genomic_DNA"/>
</dbReference>
<dbReference type="Proteomes" id="UP000319462">
    <property type="component" value="Chromosome 20"/>
</dbReference>
<organism evidence="6 7">
    <name type="scientific">Leishmania braziliensis MHOM/BR/75/M2904</name>
    <dbReference type="NCBI Taxonomy" id="420245"/>
    <lineage>
        <taxon>Eukaryota</taxon>
        <taxon>Discoba</taxon>
        <taxon>Euglenozoa</taxon>
        <taxon>Kinetoplastea</taxon>
        <taxon>Metakinetoplastina</taxon>
        <taxon>Trypanosomatida</taxon>
        <taxon>Trypanosomatidae</taxon>
        <taxon>Leishmaniinae</taxon>
        <taxon>Leishmania</taxon>
        <taxon>Leishmania braziliensis species complex</taxon>
    </lineage>
</organism>
<gene>
    <name evidence="6" type="ORF">LBRM2904_20.6410</name>
</gene>
<keyword evidence="4" id="KW-0159">Chromosome partition</keyword>
<evidence type="ECO:0000256" key="3">
    <source>
        <dbReference type="ARBA" id="ARBA00022801"/>
    </source>
</evidence>
<dbReference type="PROSITE" id="PS51700">
    <property type="entry name" value="SEPARIN"/>
    <property type="match status" value="1"/>
</dbReference>
<dbReference type="Pfam" id="PF03568">
    <property type="entry name" value="Separin_C"/>
    <property type="match status" value="1"/>
</dbReference>
<evidence type="ECO:0000313" key="7">
    <source>
        <dbReference type="Proteomes" id="UP000319462"/>
    </source>
</evidence>
<dbReference type="PANTHER" id="PTHR12792:SF0">
    <property type="entry name" value="SEPARIN"/>
    <property type="match status" value="1"/>
</dbReference>
<dbReference type="InterPro" id="IPR030397">
    <property type="entry name" value="SEPARIN_core_dom"/>
</dbReference>
<dbReference type="GO" id="GO:0005634">
    <property type="term" value="C:nucleus"/>
    <property type="evidence" value="ECO:0007669"/>
    <property type="project" value="InterPro"/>
</dbReference>
<dbReference type="EC" id="3.4.22.49" evidence="2"/>
<dbReference type="GO" id="GO:0051307">
    <property type="term" value="P:meiotic chromosome separation"/>
    <property type="evidence" value="ECO:0007669"/>
    <property type="project" value="TreeGrafter"/>
</dbReference>
<comment type="catalytic activity">
    <reaction evidence="1">
        <text>All bonds known to be hydrolyzed by this endopeptidase have arginine in P1 and an acidic residue in P4. P6 is often occupied by an acidic residue or by a hydroxy-amino-acid residue, the phosphorylation of which enhances cleavage.</text>
        <dbReference type="EC" id="3.4.22.49"/>
    </reaction>
</comment>
<dbReference type="GO" id="GO:0005737">
    <property type="term" value="C:cytoplasm"/>
    <property type="evidence" value="ECO:0007669"/>
    <property type="project" value="TreeGrafter"/>
</dbReference>
<feature type="domain" description="Peptidase C50" evidence="5">
    <location>
        <begin position="1066"/>
        <end position="1188"/>
    </location>
</feature>
<dbReference type="GO" id="GO:0006508">
    <property type="term" value="P:proteolysis"/>
    <property type="evidence" value="ECO:0007669"/>
    <property type="project" value="InterPro"/>
</dbReference>
<name>A0A3P3Z5T8_LEIBR</name>
<dbReference type="GO" id="GO:0004197">
    <property type="term" value="F:cysteine-type endopeptidase activity"/>
    <property type="evidence" value="ECO:0007669"/>
    <property type="project" value="InterPro"/>
</dbReference>
<evidence type="ECO:0000256" key="1">
    <source>
        <dbReference type="ARBA" id="ARBA00000451"/>
    </source>
</evidence>
<keyword evidence="3" id="KW-0378">Hydrolase</keyword>
<dbReference type="KEGG" id="lbz:LBRM_20_5840"/>
<evidence type="ECO:0000256" key="2">
    <source>
        <dbReference type="ARBA" id="ARBA00012489"/>
    </source>
</evidence>
<accession>A0A3P3Z5T8</accession>